<gene>
    <name evidence="2" type="ORF">BIW11_02804</name>
</gene>
<keyword evidence="3" id="KW-1185">Reference proteome</keyword>
<dbReference type="Proteomes" id="UP000192247">
    <property type="component" value="Unassembled WGS sequence"/>
</dbReference>
<proteinExistence type="predicted"/>
<comment type="caution">
    <text evidence="2">The sequence shown here is derived from an EMBL/GenBank/DDBJ whole genome shotgun (WGS) entry which is preliminary data.</text>
</comment>
<reference evidence="2 3" key="1">
    <citation type="journal article" date="2017" name="Gigascience">
        <title>Draft genome of the honey bee ectoparasitic mite, Tropilaelaps mercedesae, is shaped by the parasitic life history.</title>
        <authorList>
            <person name="Dong X."/>
            <person name="Armstrong S.D."/>
            <person name="Xia D."/>
            <person name="Makepeace B.L."/>
            <person name="Darby A.C."/>
            <person name="Kadowaki T."/>
        </authorList>
    </citation>
    <scope>NUCLEOTIDE SEQUENCE [LARGE SCALE GENOMIC DNA]</scope>
    <source>
        <strain evidence="2">Wuxi-XJTLU</strain>
    </source>
</reference>
<evidence type="ECO:0000313" key="3">
    <source>
        <dbReference type="Proteomes" id="UP000192247"/>
    </source>
</evidence>
<dbReference type="EMBL" id="MNPL01002688">
    <property type="protein sequence ID" value="OQR78049.1"/>
    <property type="molecule type" value="Genomic_DNA"/>
</dbReference>
<dbReference type="InParanoid" id="A0A1V9XX57"/>
<feature type="region of interest" description="Disordered" evidence="1">
    <location>
        <begin position="46"/>
        <end position="68"/>
    </location>
</feature>
<sequence>MFSLSNMGACDLPSTWRSLVDNWQSTAECQTDAIKQREVKIQAIKRMHSESQTDGRSEPTLGKSMPKQHEKPSMFAFLNRITPIVIKELQQNSQSLAFRHLHQRKRQQYFEQLNLLGCHEDAHEYAALCIAACTLRGTELAVSYGAAQHLDWCHHPAKLAIFRWKEPSLRPKIFDMDSCVSCISYNDRKSILTCGMCTGEVLSWDGEEQLQETPEIRSENT</sequence>
<dbReference type="AlphaFoldDB" id="A0A1V9XX57"/>
<protein>
    <submittedName>
        <fullName evidence="2">WD repeat-containing protein 34-like</fullName>
    </submittedName>
</protein>
<dbReference type="STRING" id="418985.A0A1V9XX57"/>
<organism evidence="2 3">
    <name type="scientific">Tropilaelaps mercedesae</name>
    <dbReference type="NCBI Taxonomy" id="418985"/>
    <lineage>
        <taxon>Eukaryota</taxon>
        <taxon>Metazoa</taxon>
        <taxon>Ecdysozoa</taxon>
        <taxon>Arthropoda</taxon>
        <taxon>Chelicerata</taxon>
        <taxon>Arachnida</taxon>
        <taxon>Acari</taxon>
        <taxon>Parasitiformes</taxon>
        <taxon>Mesostigmata</taxon>
        <taxon>Gamasina</taxon>
        <taxon>Dermanyssoidea</taxon>
        <taxon>Laelapidae</taxon>
        <taxon>Tropilaelaps</taxon>
    </lineage>
</organism>
<accession>A0A1V9XX57</accession>
<evidence type="ECO:0000313" key="2">
    <source>
        <dbReference type="EMBL" id="OQR78049.1"/>
    </source>
</evidence>
<dbReference type="OrthoDB" id="445052at2759"/>
<feature type="compositionally biased region" description="Basic and acidic residues" evidence="1">
    <location>
        <begin position="47"/>
        <end position="57"/>
    </location>
</feature>
<name>A0A1V9XX57_9ACAR</name>
<evidence type="ECO:0000256" key="1">
    <source>
        <dbReference type="SAM" id="MobiDB-lite"/>
    </source>
</evidence>